<sequence length="175" mass="19744">MLETYHGYIESGHDALLLFEACRMGYFSRVQRRLSDKERATIRSGSIFVWDEEESGMRRWTDGKTWSPSRVLGCFLTYQELIPKRRSSRTTPAVSPVMTRSASMDLDGDVLPNQFSSSPDYPSSNCSPGTSSASINSLALKDGGLVKKSLSLNTADGHRLHLICYYNKHDIQERR</sequence>
<dbReference type="PANTHER" id="PTHR28027:SF1">
    <property type="entry name" value="CAMP INDEPENDENT REGULATORY PROTEIN (AFU_ORTHOLOGUE AFUA_3G09640)"/>
    <property type="match status" value="1"/>
</dbReference>
<reference evidence="1" key="1">
    <citation type="submission" date="2022-07" db="EMBL/GenBank/DDBJ databases">
        <title>Phylogenomic reconstructions and comparative analyses of Kickxellomycotina fungi.</title>
        <authorList>
            <person name="Reynolds N.K."/>
            <person name="Stajich J.E."/>
            <person name="Barry K."/>
            <person name="Grigoriev I.V."/>
            <person name="Crous P."/>
            <person name="Smith M.E."/>
        </authorList>
    </citation>
    <scope>NUCLEOTIDE SEQUENCE</scope>
    <source>
        <strain evidence="1">RSA 1196</strain>
    </source>
</reference>
<evidence type="ECO:0000313" key="1">
    <source>
        <dbReference type="EMBL" id="KAJ1957814.1"/>
    </source>
</evidence>
<dbReference type="EMBL" id="JANBPY010001880">
    <property type="protein sequence ID" value="KAJ1957814.1"/>
    <property type="molecule type" value="Genomic_DNA"/>
</dbReference>
<dbReference type="GO" id="GO:0003677">
    <property type="term" value="F:DNA binding"/>
    <property type="evidence" value="ECO:0007669"/>
    <property type="project" value="TreeGrafter"/>
</dbReference>
<keyword evidence="2" id="KW-1185">Reference proteome</keyword>
<accession>A0A9W8E4W8</accession>
<dbReference type="InterPro" id="IPR018608">
    <property type="entry name" value="Gti1/Pac2"/>
</dbReference>
<dbReference type="OrthoDB" id="5572844at2759"/>
<feature type="non-terminal residue" evidence="1">
    <location>
        <position position="175"/>
    </location>
</feature>
<dbReference type="PANTHER" id="PTHR28027">
    <property type="entry name" value="TRANSCRIPTIONAL REGULATOR MIT1"/>
    <property type="match status" value="1"/>
</dbReference>
<organism evidence="1 2">
    <name type="scientific">Dispira parvispora</name>
    <dbReference type="NCBI Taxonomy" id="1520584"/>
    <lineage>
        <taxon>Eukaryota</taxon>
        <taxon>Fungi</taxon>
        <taxon>Fungi incertae sedis</taxon>
        <taxon>Zoopagomycota</taxon>
        <taxon>Kickxellomycotina</taxon>
        <taxon>Dimargaritomycetes</taxon>
        <taxon>Dimargaritales</taxon>
        <taxon>Dimargaritaceae</taxon>
        <taxon>Dispira</taxon>
    </lineage>
</organism>
<gene>
    <name evidence="1" type="primary">PTH2</name>
    <name evidence="1" type="ORF">IWQ62_005010</name>
</gene>
<evidence type="ECO:0000313" key="2">
    <source>
        <dbReference type="Proteomes" id="UP001150925"/>
    </source>
</evidence>
<dbReference type="Pfam" id="PF09729">
    <property type="entry name" value="Gti1_Pac2"/>
    <property type="match status" value="1"/>
</dbReference>
<dbReference type="AlphaFoldDB" id="A0A9W8E4W8"/>
<name>A0A9W8E4W8_9FUNG</name>
<dbReference type="Proteomes" id="UP001150925">
    <property type="component" value="Unassembled WGS sequence"/>
</dbReference>
<protein>
    <submittedName>
        <fullName evidence="1">Gluconate transport-inducing protein</fullName>
    </submittedName>
</protein>
<comment type="caution">
    <text evidence="1">The sequence shown here is derived from an EMBL/GenBank/DDBJ whole genome shotgun (WGS) entry which is preliminary data.</text>
</comment>
<proteinExistence type="predicted"/>